<sequence>MEENVLSHAQDIPPSSSRAIAQEGAISHSSVWKILIANKMHPGISTWTIMHFGILFPNGFLQREWYKNLIFFIFCSPTICASQRKESLIHITPMRGRWRNAIRQDIVQNRDVLEYILKLAFLRPSHWTLHIVLSFYRLKLLVMSGSCFGTIFHL</sequence>
<name>A0A4Y2HDF2_ARAVE</name>
<proteinExistence type="predicted"/>
<dbReference type="EMBL" id="BGPR01001862">
    <property type="protein sequence ID" value="GBM63327.1"/>
    <property type="molecule type" value="Genomic_DNA"/>
</dbReference>
<evidence type="ECO:0000313" key="2">
    <source>
        <dbReference type="Proteomes" id="UP000499080"/>
    </source>
</evidence>
<evidence type="ECO:0000313" key="1">
    <source>
        <dbReference type="EMBL" id="GBM63327.1"/>
    </source>
</evidence>
<gene>
    <name evidence="1" type="ORF">AVEN_11387_1</name>
</gene>
<reference evidence="1 2" key="1">
    <citation type="journal article" date="2019" name="Sci. Rep.">
        <title>Orb-weaving spider Araneus ventricosus genome elucidates the spidroin gene catalogue.</title>
        <authorList>
            <person name="Kono N."/>
            <person name="Nakamura H."/>
            <person name="Ohtoshi R."/>
            <person name="Moran D.A.P."/>
            <person name="Shinohara A."/>
            <person name="Yoshida Y."/>
            <person name="Fujiwara M."/>
            <person name="Mori M."/>
            <person name="Tomita M."/>
            <person name="Arakawa K."/>
        </authorList>
    </citation>
    <scope>NUCLEOTIDE SEQUENCE [LARGE SCALE GENOMIC DNA]</scope>
</reference>
<dbReference type="Proteomes" id="UP000499080">
    <property type="component" value="Unassembled WGS sequence"/>
</dbReference>
<dbReference type="AlphaFoldDB" id="A0A4Y2HDF2"/>
<accession>A0A4Y2HDF2</accession>
<organism evidence="1 2">
    <name type="scientific">Araneus ventricosus</name>
    <name type="common">Orbweaver spider</name>
    <name type="synonym">Epeira ventricosa</name>
    <dbReference type="NCBI Taxonomy" id="182803"/>
    <lineage>
        <taxon>Eukaryota</taxon>
        <taxon>Metazoa</taxon>
        <taxon>Ecdysozoa</taxon>
        <taxon>Arthropoda</taxon>
        <taxon>Chelicerata</taxon>
        <taxon>Arachnida</taxon>
        <taxon>Araneae</taxon>
        <taxon>Araneomorphae</taxon>
        <taxon>Entelegynae</taxon>
        <taxon>Araneoidea</taxon>
        <taxon>Araneidae</taxon>
        <taxon>Araneus</taxon>
    </lineage>
</organism>
<keyword evidence="2" id="KW-1185">Reference proteome</keyword>
<comment type="caution">
    <text evidence="1">The sequence shown here is derived from an EMBL/GenBank/DDBJ whole genome shotgun (WGS) entry which is preliminary data.</text>
</comment>
<protein>
    <submittedName>
        <fullName evidence="1">Uncharacterized protein</fullName>
    </submittedName>
</protein>